<name>A0ABQ8JSC8_DERPT</name>
<reference evidence="1 2" key="1">
    <citation type="journal article" date="2018" name="J. Allergy Clin. Immunol.">
        <title>High-quality assembly of Dermatophagoides pteronyssinus genome and transcriptome reveals a wide range of novel allergens.</title>
        <authorList>
            <person name="Liu X.Y."/>
            <person name="Yang K.Y."/>
            <person name="Wang M.Q."/>
            <person name="Kwok J.S."/>
            <person name="Zeng X."/>
            <person name="Yang Z."/>
            <person name="Xiao X.J."/>
            <person name="Lau C.P."/>
            <person name="Li Y."/>
            <person name="Huang Z.M."/>
            <person name="Ba J.G."/>
            <person name="Yim A.K."/>
            <person name="Ouyang C.Y."/>
            <person name="Ngai S.M."/>
            <person name="Chan T.F."/>
            <person name="Leung E.L."/>
            <person name="Liu L."/>
            <person name="Liu Z.G."/>
            <person name="Tsui S.K."/>
        </authorList>
    </citation>
    <scope>NUCLEOTIDE SEQUENCE [LARGE SCALE GENOMIC DNA]</scope>
    <source>
        <strain evidence="1">Derp</strain>
    </source>
</reference>
<comment type="caution">
    <text evidence="1">The sequence shown here is derived from an EMBL/GenBank/DDBJ whole genome shotgun (WGS) entry which is preliminary data.</text>
</comment>
<sequence>MTKYVHAEHSQCDRLRRVRSRLRVVAKGLITFVLSVLDSDSTLFNLEPPHTEQNCCSSLLINVHLIHCHVLLMVVHFDQHWSLVKIQY</sequence>
<evidence type="ECO:0000313" key="2">
    <source>
        <dbReference type="Proteomes" id="UP000887458"/>
    </source>
</evidence>
<evidence type="ECO:0000313" key="1">
    <source>
        <dbReference type="EMBL" id="KAH9425509.1"/>
    </source>
</evidence>
<keyword evidence="2" id="KW-1185">Reference proteome</keyword>
<dbReference type="Proteomes" id="UP000887458">
    <property type="component" value="Unassembled WGS sequence"/>
</dbReference>
<gene>
    <name evidence="1" type="ORF">DERP_006118</name>
</gene>
<proteinExistence type="predicted"/>
<dbReference type="EMBL" id="NJHN03000018">
    <property type="protein sequence ID" value="KAH9425509.1"/>
    <property type="molecule type" value="Genomic_DNA"/>
</dbReference>
<protein>
    <submittedName>
        <fullName evidence="1">Uncharacterized protein</fullName>
    </submittedName>
</protein>
<reference evidence="1 2" key="2">
    <citation type="journal article" date="2022" name="Mol. Biol. Evol.">
        <title>Comparative Genomics Reveals Insights into the Divergent Evolution of Astigmatic Mites and Household Pest Adaptations.</title>
        <authorList>
            <person name="Xiong Q."/>
            <person name="Wan A.T."/>
            <person name="Liu X."/>
            <person name="Fung C.S."/>
            <person name="Xiao X."/>
            <person name="Malainual N."/>
            <person name="Hou J."/>
            <person name="Wang L."/>
            <person name="Wang M."/>
            <person name="Yang K.Y."/>
            <person name="Cui Y."/>
            <person name="Leung E.L."/>
            <person name="Nong W."/>
            <person name="Shin S.K."/>
            <person name="Au S.W."/>
            <person name="Jeong K.Y."/>
            <person name="Chew F.T."/>
            <person name="Hui J.H."/>
            <person name="Leung T.F."/>
            <person name="Tungtrongchitr A."/>
            <person name="Zhong N."/>
            <person name="Liu Z."/>
            <person name="Tsui S.K."/>
        </authorList>
    </citation>
    <scope>NUCLEOTIDE SEQUENCE [LARGE SCALE GENOMIC DNA]</scope>
    <source>
        <strain evidence="1">Derp</strain>
    </source>
</reference>
<organism evidence="1 2">
    <name type="scientific">Dermatophagoides pteronyssinus</name>
    <name type="common">European house dust mite</name>
    <dbReference type="NCBI Taxonomy" id="6956"/>
    <lineage>
        <taxon>Eukaryota</taxon>
        <taxon>Metazoa</taxon>
        <taxon>Ecdysozoa</taxon>
        <taxon>Arthropoda</taxon>
        <taxon>Chelicerata</taxon>
        <taxon>Arachnida</taxon>
        <taxon>Acari</taxon>
        <taxon>Acariformes</taxon>
        <taxon>Sarcoptiformes</taxon>
        <taxon>Astigmata</taxon>
        <taxon>Psoroptidia</taxon>
        <taxon>Analgoidea</taxon>
        <taxon>Pyroglyphidae</taxon>
        <taxon>Dermatophagoidinae</taxon>
        <taxon>Dermatophagoides</taxon>
    </lineage>
</organism>
<accession>A0ABQ8JSC8</accession>